<evidence type="ECO:0000313" key="12">
    <source>
        <dbReference type="EMBL" id="ASU84047.1"/>
    </source>
</evidence>
<evidence type="ECO:0000256" key="2">
    <source>
        <dbReference type="ARBA" id="ARBA00008537"/>
    </source>
</evidence>
<feature type="transmembrane region" description="Helical" evidence="10">
    <location>
        <begin position="216"/>
        <end position="238"/>
    </location>
</feature>
<comment type="similarity">
    <text evidence="9">Belongs to the MshB deacetylase family. Mca subfamily.</text>
</comment>
<comment type="subcellular location">
    <subcellularLocation>
        <location evidence="1">Cell membrane</location>
        <topology evidence="1">Multi-pass membrane protein</topology>
    </subcellularLocation>
</comment>
<evidence type="ECO:0000256" key="5">
    <source>
        <dbReference type="ARBA" id="ARBA00022692"/>
    </source>
</evidence>
<comment type="function">
    <text evidence="9">A mycothiol (MSH, N-acetylcysteinyl-glucosaminyl-inositol) S-conjugate amidase, it recycles conjugated MSH to the N-acetyl cysteine conjugate (AcCys S-conjugate, a mercapturic acid) and the MSH precursor. Involved in MSH-dependent detoxification of a number of alkylating agents and antibiotics.</text>
</comment>
<keyword evidence="4" id="KW-1003">Cell membrane</keyword>
<dbReference type="GO" id="GO:0005886">
    <property type="term" value="C:plasma membrane"/>
    <property type="evidence" value="ECO:0007669"/>
    <property type="project" value="UniProtKB-SubCell"/>
</dbReference>
<keyword evidence="5 10" id="KW-0812">Transmembrane</keyword>
<dbReference type="InterPro" id="IPR036259">
    <property type="entry name" value="MFS_trans_sf"/>
</dbReference>
<name>A0A223S7E6_9ACTN</name>
<keyword evidence="6 9" id="KW-0862">Zinc</keyword>
<dbReference type="Gene3D" id="1.20.1720.10">
    <property type="entry name" value="Multidrug resistance protein D"/>
    <property type="match status" value="1"/>
</dbReference>
<evidence type="ECO:0000313" key="13">
    <source>
        <dbReference type="Proteomes" id="UP000215005"/>
    </source>
</evidence>
<keyword evidence="7 10" id="KW-1133">Transmembrane helix</keyword>
<dbReference type="InterPro" id="IPR011701">
    <property type="entry name" value="MFS"/>
</dbReference>
<dbReference type="InterPro" id="IPR004638">
    <property type="entry name" value="EmrB-like"/>
</dbReference>
<dbReference type="GO" id="GO:0010127">
    <property type="term" value="P:mycothiol-dependent detoxification"/>
    <property type="evidence" value="ECO:0007669"/>
    <property type="project" value="UniProtKB-UniRule"/>
</dbReference>
<comment type="subunit">
    <text evidence="9">Monomer.</text>
</comment>
<dbReference type="GO" id="GO:0008270">
    <property type="term" value="F:zinc ion binding"/>
    <property type="evidence" value="ECO:0007669"/>
    <property type="project" value="UniProtKB-UniRule"/>
</dbReference>
<comment type="cofactor">
    <cofactor evidence="9">
        <name>Zn(2+)</name>
        <dbReference type="ChEBI" id="CHEBI:29105"/>
    </cofactor>
    <text evidence="9">Binds 1 zinc ion per subunit.</text>
</comment>
<dbReference type="GO" id="GO:0010126">
    <property type="term" value="P:mycothiol metabolic process"/>
    <property type="evidence" value="ECO:0007669"/>
    <property type="project" value="UniProtKB-UniRule"/>
</dbReference>
<keyword evidence="9" id="KW-0378">Hydrolase</keyword>
<dbReference type="SUPFAM" id="SSF103473">
    <property type="entry name" value="MFS general substrate transporter"/>
    <property type="match status" value="1"/>
</dbReference>
<dbReference type="GO" id="GO:0016787">
    <property type="term" value="F:hydrolase activity"/>
    <property type="evidence" value="ECO:0007669"/>
    <property type="project" value="UniProtKB-KW"/>
</dbReference>
<dbReference type="PANTHER" id="PTHR42718">
    <property type="entry name" value="MAJOR FACILITATOR SUPERFAMILY MULTIDRUG TRANSPORTER MFSC"/>
    <property type="match status" value="1"/>
</dbReference>
<dbReference type="InterPro" id="IPR020846">
    <property type="entry name" value="MFS_dom"/>
</dbReference>
<comment type="catalytic activity">
    <reaction evidence="9">
        <text>mycothiol S-conjugate + H2O = an N-acetyl-L-cysteine-S-conjugate + 1D-myo-inositol 2-amino-2-deoxy-alpha-D-glucopyranoside</text>
        <dbReference type="Rhea" id="RHEA:36543"/>
        <dbReference type="ChEBI" id="CHEBI:15377"/>
        <dbReference type="ChEBI" id="CHEBI:58718"/>
        <dbReference type="ChEBI" id="CHEBI:58886"/>
        <dbReference type="ChEBI" id="CHEBI:59633"/>
        <dbReference type="EC" id="3.5.1.115"/>
    </reaction>
</comment>
<dbReference type="Pfam" id="PF02585">
    <property type="entry name" value="PIG-L"/>
    <property type="match status" value="1"/>
</dbReference>
<feature type="domain" description="Major facilitator superfamily (MFS) profile" evidence="11">
    <location>
        <begin position="24"/>
        <end position="661"/>
    </location>
</feature>
<feature type="transmembrane region" description="Helical" evidence="10">
    <location>
        <begin position="21"/>
        <end position="42"/>
    </location>
</feature>
<evidence type="ECO:0000256" key="6">
    <source>
        <dbReference type="ARBA" id="ARBA00022833"/>
    </source>
</evidence>
<evidence type="ECO:0000256" key="7">
    <source>
        <dbReference type="ARBA" id="ARBA00022989"/>
    </source>
</evidence>
<dbReference type="PANTHER" id="PTHR42718:SF9">
    <property type="entry name" value="MAJOR FACILITATOR SUPERFAMILY MULTIDRUG TRANSPORTER MFSC"/>
    <property type="match status" value="1"/>
</dbReference>
<keyword evidence="3" id="KW-0813">Transport</keyword>
<dbReference type="GO" id="GO:0022857">
    <property type="term" value="F:transmembrane transporter activity"/>
    <property type="evidence" value="ECO:0007669"/>
    <property type="project" value="InterPro"/>
</dbReference>
<feature type="transmembrane region" description="Helical" evidence="10">
    <location>
        <begin position="244"/>
        <end position="265"/>
    </location>
</feature>
<dbReference type="Gene3D" id="3.40.50.10320">
    <property type="entry name" value="LmbE-like"/>
    <property type="match status" value="1"/>
</dbReference>
<feature type="binding site" evidence="9">
    <location>
        <position position="504"/>
    </location>
    <ligand>
        <name>Zn(2+)</name>
        <dbReference type="ChEBI" id="CHEBI:29105"/>
    </ligand>
</feature>
<dbReference type="PROSITE" id="PS50850">
    <property type="entry name" value="MFS"/>
    <property type="match status" value="1"/>
</dbReference>
<dbReference type="OrthoDB" id="9812221at2"/>
<dbReference type="InterPro" id="IPR003737">
    <property type="entry name" value="GlcNAc_PI_deacetylase-related"/>
</dbReference>
<evidence type="ECO:0000256" key="8">
    <source>
        <dbReference type="ARBA" id="ARBA00023136"/>
    </source>
</evidence>
<dbReference type="HAMAP" id="MF_01482">
    <property type="entry name" value="Mca"/>
    <property type="match status" value="1"/>
</dbReference>
<evidence type="ECO:0000256" key="10">
    <source>
        <dbReference type="SAM" id="Phobius"/>
    </source>
</evidence>
<keyword evidence="13" id="KW-1185">Reference proteome</keyword>
<evidence type="ECO:0000256" key="9">
    <source>
        <dbReference type="HAMAP-Rule" id="MF_01482"/>
    </source>
</evidence>
<evidence type="ECO:0000256" key="1">
    <source>
        <dbReference type="ARBA" id="ARBA00004651"/>
    </source>
</evidence>
<dbReference type="KEGG" id="ngv:CDO52_15735"/>
<dbReference type="NCBIfam" id="TIGR03446">
    <property type="entry name" value="mycothiol_Mca"/>
    <property type="match status" value="1"/>
</dbReference>
<evidence type="ECO:0000256" key="3">
    <source>
        <dbReference type="ARBA" id="ARBA00022448"/>
    </source>
</evidence>
<feature type="transmembrane region" description="Helical" evidence="10">
    <location>
        <begin position="90"/>
        <end position="109"/>
    </location>
</feature>
<accession>A0A223S7E6</accession>
<keyword evidence="9" id="KW-0479">Metal-binding</keyword>
<dbReference type="EMBL" id="CP022753">
    <property type="protein sequence ID" value="ASU84047.1"/>
    <property type="molecule type" value="Genomic_DNA"/>
</dbReference>
<organism evidence="12 13">
    <name type="scientific">Nocardiopsis gilva YIM 90087</name>
    <dbReference type="NCBI Taxonomy" id="1235441"/>
    <lineage>
        <taxon>Bacteria</taxon>
        <taxon>Bacillati</taxon>
        <taxon>Actinomycetota</taxon>
        <taxon>Actinomycetes</taxon>
        <taxon>Streptosporangiales</taxon>
        <taxon>Nocardiopsidaceae</taxon>
        <taxon>Nocardiopsis</taxon>
    </lineage>
</organism>
<dbReference type="SUPFAM" id="SSF102588">
    <property type="entry name" value="LmbE-like"/>
    <property type="match status" value="1"/>
</dbReference>
<keyword evidence="8 10" id="KW-0472">Membrane</keyword>
<dbReference type="EC" id="3.5.1.115" evidence="9"/>
<feature type="transmembrane region" description="Helical" evidence="10">
    <location>
        <begin position="62"/>
        <end position="83"/>
    </location>
</feature>
<feature type="binding site" evidence="9">
    <location>
        <position position="379"/>
    </location>
    <ligand>
        <name>Zn(2+)</name>
        <dbReference type="ChEBI" id="CHEBI:29105"/>
    </ligand>
</feature>
<feature type="transmembrane region" description="Helical" evidence="10">
    <location>
        <begin position="176"/>
        <end position="195"/>
    </location>
</feature>
<sequence length="661" mass="70689">MTQRRHGPDVAPNREPIERGLLRMGAVVALGPIMALLDTTIVSVGIDAIARDLNGAMTSMQWVASGYLLAISMTMPVSGWAVARFGAKTVWMASVALFAAGSALCGVAWSTGSLILFRLLQGLGGGMVQPVGQSILVRAAGPSRVGRVMGTLVLPITFAPALGPVLGGVILHGLGWRWMFLLNVPVGIATLALAARSLPGDRTDAPREPADHRNPLDVLGLALLAPGLGTLVYGLSAAGDSSGYGAVPTVWALAAATALLVGYGAHALHARATPLIDLRLFAHRGFCVATANSFLQGAALYSSMFLVPRYYQQVEGAGAIEAGLLVGAGAVRHPHRLRPALPHHDDPMTPSTTWRNTMNLRVTDAEPVRLLAVHAHPDDESSKGAATLARYAAEGVDVLVATCTGGEQGSVLNPRMDRPEVWKNLTQIRRAEMAAARQILGVDQRFLGFVDSGLLADGEPLPEGCFALQPVEDAARPLVALIRRFRPHVVITYDETGGYPHPDHIMTHRISVEAFDAAGDPGRYPGAGGTWQPLKLYYHRAFSRQWFQTLHDAMTAEGLDSHMGPILADWPDAASVPAPTTHVACAAYFDARDRALRAHATQVAPGEGFMAHPREIERRVWPTEDYHLARSLVETAIPENDLLAGIRTDHEKACRMGRPTR</sequence>
<dbReference type="NCBIfam" id="TIGR00711">
    <property type="entry name" value="efflux_EmrB"/>
    <property type="match status" value="1"/>
</dbReference>
<comment type="similarity">
    <text evidence="2">Belongs to the major facilitator superfamily. EmrB family.</text>
</comment>
<feature type="binding site" evidence="9">
    <location>
        <position position="376"/>
    </location>
    <ligand>
        <name>Zn(2+)</name>
        <dbReference type="ChEBI" id="CHEBI:29105"/>
    </ligand>
</feature>
<proteinExistence type="inferred from homology"/>
<protein>
    <recommendedName>
        <fullName evidence="9">Mycothiol S-conjugate amidase</fullName>
        <ecNumber evidence="9">3.5.1.115</ecNumber>
    </recommendedName>
</protein>
<evidence type="ECO:0000259" key="11">
    <source>
        <dbReference type="PROSITE" id="PS50850"/>
    </source>
</evidence>
<evidence type="ECO:0000256" key="4">
    <source>
        <dbReference type="ARBA" id="ARBA00022475"/>
    </source>
</evidence>
<dbReference type="Proteomes" id="UP000215005">
    <property type="component" value="Chromosome"/>
</dbReference>
<reference evidence="12 13" key="1">
    <citation type="submission" date="2017-08" db="EMBL/GenBank/DDBJ databases">
        <title>The complete genome sequence of Nocardiopsis gilva YIM 90087.</title>
        <authorList>
            <person name="Yin M."/>
            <person name="Tang S."/>
        </authorList>
    </citation>
    <scope>NUCLEOTIDE SEQUENCE [LARGE SCALE GENOMIC DNA]</scope>
    <source>
        <strain evidence="12 13">YIM 90087</strain>
    </source>
</reference>
<dbReference type="InterPro" id="IPR017811">
    <property type="entry name" value="Mca"/>
</dbReference>
<dbReference type="Pfam" id="PF07690">
    <property type="entry name" value="MFS_1"/>
    <property type="match status" value="1"/>
</dbReference>
<feature type="transmembrane region" description="Helical" evidence="10">
    <location>
        <begin position="148"/>
        <end position="170"/>
    </location>
</feature>
<dbReference type="InterPro" id="IPR024078">
    <property type="entry name" value="LmbE-like_dom_sf"/>
</dbReference>
<gene>
    <name evidence="9 12" type="primary">mca</name>
    <name evidence="12" type="ORF">CDO52_15735</name>
</gene>
<dbReference type="AlphaFoldDB" id="A0A223S7E6"/>